<proteinExistence type="predicted"/>
<organism evidence="1 2">
    <name type="scientific">Paenibacillus enshidis</name>
    <dbReference type="NCBI Taxonomy" id="1458439"/>
    <lineage>
        <taxon>Bacteria</taxon>
        <taxon>Bacillati</taxon>
        <taxon>Bacillota</taxon>
        <taxon>Bacilli</taxon>
        <taxon>Bacillales</taxon>
        <taxon>Paenibacillaceae</taxon>
        <taxon>Paenibacillus</taxon>
    </lineage>
</organism>
<evidence type="ECO:0000313" key="2">
    <source>
        <dbReference type="Proteomes" id="UP001580346"/>
    </source>
</evidence>
<dbReference type="Proteomes" id="UP001580346">
    <property type="component" value="Unassembled WGS sequence"/>
</dbReference>
<gene>
    <name evidence="1" type="ORF">ACE41H_11700</name>
</gene>
<evidence type="ECO:0008006" key="3">
    <source>
        <dbReference type="Google" id="ProtNLM"/>
    </source>
</evidence>
<accession>A0ABV5AT98</accession>
<protein>
    <recommendedName>
        <fullName evidence="3">DUF3139 domain-containing protein</fullName>
    </recommendedName>
</protein>
<name>A0ABV5AT98_9BACL</name>
<keyword evidence="2" id="KW-1185">Reference proteome</keyword>
<evidence type="ECO:0000313" key="1">
    <source>
        <dbReference type="EMBL" id="MFB5267441.1"/>
    </source>
</evidence>
<reference evidence="1 2" key="1">
    <citation type="submission" date="2024-09" db="EMBL/GenBank/DDBJ databases">
        <title>Paenibacillus zeirhizospherea sp. nov., isolated from surface of the maize (Zea mays) roots in a horticulture field, Hungary.</title>
        <authorList>
            <person name="Marton D."/>
            <person name="Farkas M."/>
            <person name="Bedics A."/>
            <person name="Toth E."/>
            <person name="Tancsics A."/>
            <person name="Boka K."/>
            <person name="Maroti G."/>
            <person name="Kriszt B."/>
            <person name="Cserhati M."/>
        </authorList>
    </citation>
    <scope>NUCLEOTIDE SEQUENCE [LARGE SCALE GENOMIC DNA]</scope>
    <source>
        <strain evidence="1 2">KCTC 33519</strain>
    </source>
</reference>
<sequence>MKKLFVVVSTVSIVVLLIISFSNYQTMKQKVEYEVLNIGELPEQFQNEIARDSESNGFSLHDDEKYTYILYRANHTEYEYITTDLSVHQKNGTYIITSLVNWAADDSKICYEKAIKFEKVSEDDIVLEEQDKR</sequence>
<comment type="caution">
    <text evidence="1">The sequence shown here is derived from an EMBL/GenBank/DDBJ whole genome shotgun (WGS) entry which is preliminary data.</text>
</comment>
<dbReference type="RefSeq" id="WP_375355428.1">
    <property type="nucleotide sequence ID" value="NZ_JBHHMI010000008.1"/>
</dbReference>
<dbReference type="EMBL" id="JBHHMI010000008">
    <property type="protein sequence ID" value="MFB5267441.1"/>
    <property type="molecule type" value="Genomic_DNA"/>
</dbReference>